<feature type="region of interest" description="Disordered" evidence="7">
    <location>
        <begin position="75"/>
        <end position="101"/>
    </location>
</feature>
<dbReference type="PANTHER" id="PTHR12219:SF8">
    <property type="entry name" value="NADH DEHYDROGENASE [UBIQUINONE] IRON-SULFUR PROTEIN 4, MITOCHONDRIAL"/>
    <property type="match status" value="1"/>
</dbReference>
<dbReference type="AlphaFoldDB" id="A0A0F5QHT8"/>
<keyword evidence="3" id="KW-0679">Respiratory chain</keyword>
<dbReference type="STRING" id="1293439.WH87_05170"/>
<evidence type="ECO:0000256" key="5">
    <source>
        <dbReference type="ARBA" id="ARBA00022982"/>
    </source>
</evidence>
<proteinExistence type="predicted"/>
<gene>
    <name evidence="8" type="ORF">WH87_05170</name>
</gene>
<keyword evidence="2" id="KW-0813">Transport</keyword>
<keyword evidence="4" id="KW-0809">Transit peptide</keyword>
<evidence type="ECO:0000256" key="2">
    <source>
        <dbReference type="ARBA" id="ARBA00022448"/>
    </source>
</evidence>
<organism evidence="8 9">
    <name type="scientific">Devosia epidermidihirudinis</name>
    <dbReference type="NCBI Taxonomy" id="1293439"/>
    <lineage>
        <taxon>Bacteria</taxon>
        <taxon>Pseudomonadati</taxon>
        <taxon>Pseudomonadota</taxon>
        <taxon>Alphaproteobacteria</taxon>
        <taxon>Hyphomicrobiales</taxon>
        <taxon>Devosiaceae</taxon>
        <taxon>Devosia</taxon>
    </lineage>
</organism>
<evidence type="ECO:0000256" key="6">
    <source>
        <dbReference type="ARBA" id="ARBA00023136"/>
    </source>
</evidence>
<protein>
    <submittedName>
        <fullName evidence="8">ETC complex I subunit</fullName>
    </submittedName>
</protein>
<dbReference type="InterPro" id="IPR038532">
    <property type="entry name" value="NDUFS4-like_sf"/>
</dbReference>
<reference evidence="8 9" key="1">
    <citation type="submission" date="2015-03" db="EMBL/GenBank/DDBJ databases">
        <authorList>
            <person name="Lepp D."/>
            <person name="Hassan Y.I."/>
            <person name="Li X.-Z."/>
            <person name="Zhou T."/>
        </authorList>
    </citation>
    <scope>NUCLEOTIDE SEQUENCE [LARGE SCALE GENOMIC DNA]</scope>
    <source>
        <strain evidence="8 9">E84</strain>
    </source>
</reference>
<dbReference type="EMBL" id="LANJ01000011">
    <property type="protein sequence ID" value="KKC39569.1"/>
    <property type="molecule type" value="Genomic_DNA"/>
</dbReference>
<evidence type="ECO:0000313" key="8">
    <source>
        <dbReference type="EMBL" id="KKC39569.1"/>
    </source>
</evidence>
<dbReference type="InterPro" id="IPR006885">
    <property type="entry name" value="NADH_UbQ_FeS_4_mit-like"/>
</dbReference>
<dbReference type="Proteomes" id="UP000033411">
    <property type="component" value="Unassembled WGS sequence"/>
</dbReference>
<evidence type="ECO:0000256" key="7">
    <source>
        <dbReference type="SAM" id="MobiDB-lite"/>
    </source>
</evidence>
<dbReference type="PATRIC" id="fig|1293439.3.peg.598"/>
<name>A0A0F5QHT8_9HYPH</name>
<dbReference type="GO" id="GO:0022900">
    <property type="term" value="P:electron transport chain"/>
    <property type="evidence" value="ECO:0007669"/>
    <property type="project" value="InterPro"/>
</dbReference>
<dbReference type="Gene3D" id="3.30.160.190">
    <property type="entry name" value="atu1810 like domain"/>
    <property type="match status" value="1"/>
</dbReference>
<accession>A0A0F5QHT8</accession>
<evidence type="ECO:0000256" key="4">
    <source>
        <dbReference type="ARBA" id="ARBA00022946"/>
    </source>
</evidence>
<comment type="subcellular location">
    <subcellularLocation>
        <location evidence="1">Membrane</location>
    </subcellularLocation>
</comment>
<dbReference type="Pfam" id="PF04800">
    <property type="entry name" value="NDUS4"/>
    <property type="match status" value="1"/>
</dbReference>
<comment type="caution">
    <text evidence="8">The sequence shown here is derived from an EMBL/GenBank/DDBJ whole genome shotgun (WGS) entry which is preliminary data.</text>
</comment>
<keyword evidence="6" id="KW-0472">Membrane</keyword>
<evidence type="ECO:0000256" key="3">
    <source>
        <dbReference type="ARBA" id="ARBA00022660"/>
    </source>
</evidence>
<evidence type="ECO:0000256" key="1">
    <source>
        <dbReference type="ARBA" id="ARBA00004370"/>
    </source>
</evidence>
<dbReference type="RefSeq" id="WP_046138203.1">
    <property type="nucleotide sequence ID" value="NZ_LANJ01000011.1"/>
</dbReference>
<dbReference type="PANTHER" id="PTHR12219">
    <property type="entry name" value="NADH-UBIQUINONE OXIDOREDUCTASE"/>
    <property type="match status" value="1"/>
</dbReference>
<keyword evidence="9" id="KW-1185">Reference proteome</keyword>
<sequence>MTALIYRPARNAMQSGKGKSKQWLLVHEQATARTIDPLMGYTSSTDTRQQVKLSFDTLELAEAYAQKNGIAYSVQPAHEATPKRVSYPDNFRSDRKTPWTH</sequence>
<evidence type="ECO:0000313" key="9">
    <source>
        <dbReference type="Proteomes" id="UP000033411"/>
    </source>
</evidence>
<dbReference type="GO" id="GO:0016020">
    <property type="term" value="C:membrane"/>
    <property type="evidence" value="ECO:0007669"/>
    <property type="project" value="UniProtKB-SubCell"/>
</dbReference>
<feature type="compositionally biased region" description="Basic and acidic residues" evidence="7">
    <location>
        <begin position="91"/>
        <end position="101"/>
    </location>
</feature>
<keyword evidence="5" id="KW-0249">Electron transport</keyword>
<dbReference type="OrthoDB" id="9799572at2"/>